<comment type="caution">
    <text evidence="3">The sequence shown here is derived from an EMBL/GenBank/DDBJ whole genome shotgun (WGS) entry which is preliminary data.</text>
</comment>
<evidence type="ECO:0000259" key="1">
    <source>
        <dbReference type="Pfam" id="PF00534"/>
    </source>
</evidence>
<dbReference type="EMBL" id="PYUC01000006">
    <property type="protein sequence ID" value="PTB20345.1"/>
    <property type="molecule type" value="Genomic_DNA"/>
</dbReference>
<organism evidence="3 4">
    <name type="scientific">Trinickia symbiotica</name>
    <dbReference type="NCBI Taxonomy" id="863227"/>
    <lineage>
        <taxon>Bacteria</taxon>
        <taxon>Pseudomonadati</taxon>
        <taxon>Pseudomonadota</taxon>
        <taxon>Betaproteobacteria</taxon>
        <taxon>Burkholderiales</taxon>
        <taxon>Burkholderiaceae</taxon>
        <taxon>Trinickia</taxon>
    </lineage>
</organism>
<feature type="domain" description="Glycosyl transferase family 1" evidence="1">
    <location>
        <begin position="222"/>
        <end position="376"/>
    </location>
</feature>
<dbReference type="CDD" id="cd03801">
    <property type="entry name" value="GT4_PimA-like"/>
    <property type="match status" value="1"/>
</dbReference>
<dbReference type="InterPro" id="IPR050194">
    <property type="entry name" value="Glycosyltransferase_grp1"/>
</dbReference>
<name>A0A2T3XV26_9BURK</name>
<dbReference type="Proteomes" id="UP000240638">
    <property type="component" value="Unassembled WGS sequence"/>
</dbReference>
<dbReference type="InterPro" id="IPR001296">
    <property type="entry name" value="Glyco_trans_1"/>
</dbReference>
<dbReference type="PANTHER" id="PTHR45947">
    <property type="entry name" value="SULFOQUINOVOSYL TRANSFERASE SQD2"/>
    <property type="match status" value="1"/>
</dbReference>
<reference evidence="3 4" key="1">
    <citation type="submission" date="2018-03" db="EMBL/GenBank/DDBJ databases">
        <title>Whole genome analyses suggest that Burkholderia sensu lato contains two further novel genera in the rhizoxinica-symbiotica group Mycetohabitans gen. nov., and Trinickia gen. nov.: implications for the evolution of diazotrophy and nodulation in the Burkholderiaceae.</title>
        <authorList>
            <person name="Estrada De Los Santos P."/>
            <person name="Palmer M."/>
            <person name="Chavez-Ramirez B."/>
            <person name="Steenkamp E.T."/>
            <person name="Hirsch A.M."/>
            <person name="Manyaka P."/>
            <person name="Maluk M."/>
            <person name="Lafos M."/>
            <person name="Crook M."/>
            <person name="Gross E."/>
            <person name="Simon M.F."/>
            <person name="Bueno Dos Reis Junior F."/>
            <person name="Poole P.S."/>
            <person name="Venter S.N."/>
            <person name="James E.K."/>
        </authorList>
    </citation>
    <scope>NUCLEOTIDE SEQUENCE [LARGE SCALE GENOMIC DNA]</scope>
    <source>
        <strain evidence="3 4">JPY-366</strain>
    </source>
</reference>
<dbReference type="PANTHER" id="PTHR45947:SF13">
    <property type="entry name" value="TRANSFERASE"/>
    <property type="match status" value="1"/>
</dbReference>
<keyword evidence="3" id="KW-0808">Transferase</keyword>
<evidence type="ECO:0000259" key="2">
    <source>
        <dbReference type="Pfam" id="PF13439"/>
    </source>
</evidence>
<feature type="domain" description="Glycosyltransferase subfamily 4-like N-terminal" evidence="2">
    <location>
        <begin position="18"/>
        <end position="221"/>
    </location>
</feature>
<dbReference type="GO" id="GO:0016757">
    <property type="term" value="F:glycosyltransferase activity"/>
    <property type="evidence" value="ECO:0007669"/>
    <property type="project" value="InterPro"/>
</dbReference>
<gene>
    <name evidence="3" type="ORF">C9I57_14155</name>
</gene>
<evidence type="ECO:0000313" key="3">
    <source>
        <dbReference type="EMBL" id="PTB20345.1"/>
    </source>
</evidence>
<dbReference type="AlphaFoldDB" id="A0A2T3XV26"/>
<proteinExistence type="predicted"/>
<dbReference type="Gene3D" id="3.40.50.2000">
    <property type="entry name" value="Glycogen Phosphorylase B"/>
    <property type="match status" value="2"/>
</dbReference>
<dbReference type="SUPFAM" id="SSF53756">
    <property type="entry name" value="UDP-Glycosyltransferase/glycogen phosphorylase"/>
    <property type="match status" value="1"/>
</dbReference>
<protein>
    <submittedName>
        <fullName evidence="3">Glycosyltransferase family 1 protein</fullName>
    </submittedName>
</protein>
<sequence length="401" mass="44734">MNSGLNVLNVSQNYFVRGGSDRYFLTLGDLLAEKGNLVVPFCARSEHDLPSDWARFFPVGANFESPSVIDVVRYHYSTAAKKNLAELVAGQRFDIAHLHIYYGKLTSSILGVLRDARIPTVQTVHDYKLICPVYTCNRDGNPCEACHGKEYWRALIYRCNRGSLLRSAVSMSESYVSRWLGSVAGIDRFVAVSRFFAGKMKESGIDPLKIVVVPNFVDVKRFEPRREQGRYFIYFGRIERSKGIPTLIEAFARMPEVPLVVAGEGEFLQHARALAADSSNIEFVGFKRGKELYDLVGGAVASILPSEAYENCPVSILESFAAARPAIGARIGGIPELIEHGEDGFVFERGNVDELCAYVKTIWSQRASNGMGKAARSKVEQQFSAEVHYRRIRSIYDSLLC</sequence>
<dbReference type="Pfam" id="PF13439">
    <property type="entry name" value="Glyco_transf_4"/>
    <property type="match status" value="1"/>
</dbReference>
<accession>A0A2T3XV26</accession>
<dbReference type="InterPro" id="IPR028098">
    <property type="entry name" value="Glyco_trans_4-like_N"/>
</dbReference>
<evidence type="ECO:0000313" key="4">
    <source>
        <dbReference type="Proteomes" id="UP000240638"/>
    </source>
</evidence>
<dbReference type="Pfam" id="PF00534">
    <property type="entry name" value="Glycos_transf_1"/>
    <property type="match status" value="1"/>
</dbReference>